<dbReference type="GO" id="GO:0030435">
    <property type="term" value="P:sporulation resulting in formation of a cellular spore"/>
    <property type="evidence" value="ECO:0007669"/>
    <property type="project" value="InterPro"/>
</dbReference>
<protein>
    <submittedName>
        <fullName evidence="3">YhcN/YlaJ family sporulation lipoprotein</fullName>
    </submittedName>
</protein>
<dbReference type="Proteomes" id="UP000625804">
    <property type="component" value="Unassembled WGS sequence"/>
</dbReference>
<organism evidence="3 4">
    <name type="scientific">Calidifontibacillus erzurumensis</name>
    <dbReference type="NCBI Taxonomy" id="2741433"/>
    <lineage>
        <taxon>Bacteria</taxon>
        <taxon>Bacillati</taxon>
        <taxon>Bacillota</taxon>
        <taxon>Bacilli</taxon>
        <taxon>Bacillales</taxon>
        <taxon>Bacillaceae</taxon>
        <taxon>Calidifontibacillus/Schinkia group</taxon>
        <taxon>Calidifontibacillus</taxon>
    </lineage>
</organism>
<feature type="compositionally biased region" description="Basic and acidic residues" evidence="1">
    <location>
        <begin position="179"/>
        <end position="196"/>
    </location>
</feature>
<gene>
    <name evidence="3" type="ORF">HR057_03025</name>
</gene>
<feature type="region of interest" description="Disordered" evidence="1">
    <location>
        <begin position="159"/>
        <end position="196"/>
    </location>
</feature>
<evidence type="ECO:0000256" key="2">
    <source>
        <dbReference type="SAM" id="SignalP"/>
    </source>
</evidence>
<accession>A0A8J8GEF3</accession>
<name>A0A8J8GEF3_9BACI</name>
<dbReference type="InterPro" id="IPR019076">
    <property type="entry name" value="Spore_lipoprot_YhcN/YlaJ-like"/>
</dbReference>
<evidence type="ECO:0000313" key="4">
    <source>
        <dbReference type="Proteomes" id="UP000625804"/>
    </source>
</evidence>
<dbReference type="AlphaFoldDB" id="A0A8J8GEF3"/>
<keyword evidence="2" id="KW-0732">Signal</keyword>
<evidence type="ECO:0000313" key="3">
    <source>
        <dbReference type="EMBL" id="NSL50735.1"/>
    </source>
</evidence>
<comment type="caution">
    <text evidence="3">The sequence shown here is derived from an EMBL/GenBank/DDBJ whole genome shotgun (WGS) entry which is preliminary data.</text>
</comment>
<dbReference type="EMBL" id="JABTTE010000002">
    <property type="protein sequence ID" value="NSL50735.1"/>
    <property type="molecule type" value="Genomic_DNA"/>
</dbReference>
<reference evidence="3" key="1">
    <citation type="submission" date="2020-06" db="EMBL/GenBank/DDBJ databases">
        <title>A novel thermopfilic bacterium from Erzurum, Turkey.</title>
        <authorList>
            <person name="Adiguzel A."/>
            <person name="Ay H."/>
            <person name="Baltaci M.O."/>
        </authorList>
    </citation>
    <scope>NUCLEOTIDE SEQUENCE</scope>
    <source>
        <strain evidence="3">P2</strain>
    </source>
</reference>
<sequence length="196" mass="21687">MQKLWILALALFIIAGCAQNESKESVGENNQNYAMEISQKTNNANRHTLNGEERAEYLANLAARVPDVKDATVVVAGDYAVIGIDVDKDLDRSRVGSIKYSVAEALKDDPLGANAVVVADPDTVERLREMRDEIANGRPIEGIINELAAIVGRMMPQIPQDLNKNEDPLEQNDKQLSNKQEKQLENIKKEQSSSKM</sequence>
<dbReference type="PROSITE" id="PS51257">
    <property type="entry name" value="PROKAR_LIPOPROTEIN"/>
    <property type="match status" value="1"/>
</dbReference>
<feature type="compositionally biased region" description="Basic and acidic residues" evidence="1">
    <location>
        <begin position="163"/>
        <end position="173"/>
    </location>
</feature>
<proteinExistence type="predicted"/>
<evidence type="ECO:0000256" key="1">
    <source>
        <dbReference type="SAM" id="MobiDB-lite"/>
    </source>
</evidence>
<dbReference type="NCBIfam" id="TIGR02898">
    <property type="entry name" value="spore_YhcN_YlaJ"/>
    <property type="match status" value="1"/>
</dbReference>
<feature type="signal peptide" evidence="2">
    <location>
        <begin position="1"/>
        <end position="20"/>
    </location>
</feature>
<dbReference type="RefSeq" id="WP_173729924.1">
    <property type="nucleotide sequence ID" value="NZ_JABTTE010000002.1"/>
</dbReference>
<dbReference type="Pfam" id="PF09580">
    <property type="entry name" value="Spore_YhcN_YlaJ"/>
    <property type="match status" value="1"/>
</dbReference>
<keyword evidence="3" id="KW-0449">Lipoprotein</keyword>
<dbReference type="InterPro" id="IPR014247">
    <property type="entry name" value="Spore_lipoprot_YhcN/YlaJ"/>
</dbReference>
<keyword evidence="4" id="KW-1185">Reference proteome</keyword>
<feature type="chain" id="PRO_5035244520" evidence="2">
    <location>
        <begin position="21"/>
        <end position="196"/>
    </location>
</feature>